<keyword evidence="7" id="KW-1185">Reference proteome</keyword>
<dbReference type="HAMAP" id="MF_01812">
    <property type="entry name" value="Eis"/>
    <property type="match status" value="1"/>
</dbReference>
<feature type="binding site" evidence="4">
    <location>
        <begin position="87"/>
        <end position="89"/>
    </location>
    <ligand>
        <name>acetyl-CoA</name>
        <dbReference type="ChEBI" id="CHEBI:57288"/>
    </ligand>
</feature>
<name>A0A939RTR6_9CELL</name>
<dbReference type="InterPro" id="IPR041380">
    <property type="entry name" value="Acetyltransf_17"/>
</dbReference>
<accession>A0A939RTR6</accession>
<dbReference type="SUPFAM" id="SSF55729">
    <property type="entry name" value="Acyl-CoA N-acyltransferases (Nat)"/>
    <property type="match status" value="1"/>
</dbReference>
<keyword evidence="3 4" id="KW-0012">Acyltransferase</keyword>
<comment type="similarity">
    <text evidence="1 4">Belongs to the acetyltransferase Eis family.</text>
</comment>
<dbReference type="GO" id="GO:0034069">
    <property type="term" value="F:aminoglycoside N-acetyltransferase activity"/>
    <property type="evidence" value="ECO:0007669"/>
    <property type="project" value="TreeGrafter"/>
</dbReference>
<dbReference type="EMBL" id="JAGEMK010000003">
    <property type="protein sequence ID" value="MBO1751629.1"/>
    <property type="molecule type" value="Genomic_DNA"/>
</dbReference>
<dbReference type="Pfam" id="PF13530">
    <property type="entry name" value="SCP2_2"/>
    <property type="match status" value="1"/>
</dbReference>
<gene>
    <name evidence="6" type="ORF">J4G33_07405</name>
</gene>
<dbReference type="InterPro" id="IPR022902">
    <property type="entry name" value="NAcTrfase_Eis"/>
</dbReference>
<dbReference type="InterPro" id="IPR051554">
    <property type="entry name" value="Acetyltransferase_Eis"/>
</dbReference>
<reference evidence="6" key="1">
    <citation type="submission" date="2021-03" db="EMBL/GenBank/DDBJ databases">
        <title>Actinotalea soli sp. nov., isolated from soil.</title>
        <authorList>
            <person name="Ping W."/>
            <person name="Zhang J."/>
        </authorList>
    </citation>
    <scope>NUCLEOTIDE SEQUENCE</scope>
    <source>
        <strain evidence="6">BY-33</strain>
    </source>
</reference>
<dbReference type="Proteomes" id="UP000664209">
    <property type="component" value="Unassembled WGS sequence"/>
</dbReference>
<evidence type="ECO:0000259" key="5">
    <source>
        <dbReference type="PROSITE" id="PS51186"/>
    </source>
</evidence>
<feature type="domain" description="N-acetyltransferase" evidence="5">
    <location>
        <begin position="8"/>
        <end position="157"/>
    </location>
</feature>
<evidence type="ECO:0000256" key="1">
    <source>
        <dbReference type="ARBA" id="ARBA00009213"/>
    </source>
</evidence>
<evidence type="ECO:0000313" key="7">
    <source>
        <dbReference type="Proteomes" id="UP000664209"/>
    </source>
</evidence>
<evidence type="ECO:0000256" key="4">
    <source>
        <dbReference type="HAMAP-Rule" id="MF_01812"/>
    </source>
</evidence>
<dbReference type="InterPro" id="IPR000182">
    <property type="entry name" value="GNAT_dom"/>
</dbReference>
<dbReference type="SUPFAM" id="SSF55718">
    <property type="entry name" value="SCP-like"/>
    <property type="match status" value="1"/>
</dbReference>
<proteinExistence type="inferred from homology"/>
<dbReference type="Gene3D" id="3.40.630.30">
    <property type="match status" value="2"/>
</dbReference>
<feature type="active site" description="Proton donor" evidence="4">
    <location>
        <position position="128"/>
    </location>
</feature>
<dbReference type="Gene3D" id="3.30.1050.10">
    <property type="entry name" value="SCP2 sterol-binding domain"/>
    <property type="match status" value="1"/>
</dbReference>
<feature type="active site" description="Proton acceptor; via carboxylate" evidence="4">
    <location>
        <position position="414"/>
    </location>
</feature>
<sequence>MSTLPAGYRAVDVPESRRDHLLEVDTWAFPGALTDDQVRALPVPLTWERTRGVEAPDGELVASHASYPFSRFPVPGARIPVSGLTWVGVHPGHRRRGLLRSMITEHVSRSLARGEAVSALFAAEAPIYGRFGYGLAARDLRLRIPRGAALRDVPGAEGVRVRVERLDPSRHGALLHEIHGAVERPGWATRETEALRETFLADPEPLRDGAESVRVLLAERDGRTVGYALFRRRAAWEVPGPRGTVRVREVVAPDPAVARALWGVLLDLDLTATVETGMLAPDDAITHLLVDLRGAEPRTTDNLWVRVLDVPAALAARRYAAPVDVVLEVTDALVAGNQGRWHLQGGPDGAQVRRTEAAPQLALDVRELGAAYLGGSSLTSLAGAGLVRELEPGTLAPAATALGWPDAPVCSWVF</sequence>
<dbReference type="InterPro" id="IPR016181">
    <property type="entry name" value="Acyl_CoA_acyltransferase"/>
</dbReference>
<dbReference type="PANTHER" id="PTHR37817:SF1">
    <property type="entry name" value="N-ACETYLTRANSFERASE EIS"/>
    <property type="match status" value="1"/>
</dbReference>
<evidence type="ECO:0000256" key="2">
    <source>
        <dbReference type="ARBA" id="ARBA00022679"/>
    </source>
</evidence>
<dbReference type="PROSITE" id="PS51186">
    <property type="entry name" value="GNAT"/>
    <property type="match status" value="1"/>
</dbReference>
<dbReference type="InterPro" id="IPR036527">
    <property type="entry name" value="SCP2_sterol-bd_dom_sf"/>
</dbReference>
<dbReference type="InterPro" id="IPR025559">
    <property type="entry name" value="Eis_dom"/>
</dbReference>
<comment type="subunit">
    <text evidence="4">Homohexamer; trimer of dimers.</text>
</comment>
<dbReference type="AlphaFoldDB" id="A0A939RTR6"/>
<dbReference type="PANTHER" id="PTHR37817">
    <property type="entry name" value="N-ACETYLTRANSFERASE EIS"/>
    <property type="match status" value="1"/>
</dbReference>
<dbReference type="Pfam" id="PF17668">
    <property type="entry name" value="Acetyltransf_17"/>
    <property type="match status" value="1"/>
</dbReference>
<comment type="caution">
    <text evidence="6">The sequence shown here is derived from an EMBL/GenBank/DDBJ whole genome shotgun (WGS) entry which is preliminary data.</text>
</comment>
<dbReference type="NCBIfam" id="NF002367">
    <property type="entry name" value="PRK01346.1-4"/>
    <property type="match status" value="1"/>
</dbReference>
<organism evidence="6 7">
    <name type="scientific">Actinotalea soli</name>
    <dbReference type="NCBI Taxonomy" id="2819234"/>
    <lineage>
        <taxon>Bacteria</taxon>
        <taxon>Bacillati</taxon>
        <taxon>Actinomycetota</taxon>
        <taxon>Actinomycetes</taxon>
        <taxon>Micrococcales</taxon>
        <taxon>Cellulomonadaceae</taxon>
        <taxon>Actinotalea</taxon>
    </lineage>
</organism>
<dbReference type="GO" id="GO:0030649">
    <property type="term" value="P:aminoglycoside antibiotic catabolic process"/>
    <property type="evidence" value="ECO:0007669"/>
    <property type="project" value="TreeGrafter"/>
</dbReference>
<keyword evidence="2 4" id="KW-0808">Transferase</keyword>
<dbReference type="RefSeq" id="WP_208055309.1">
    <property type="nucleotide sequence ID" value="NZ_JAGEMK010000003.1"/>
</dbReference>
<dbReference type="Pfam" id="PF13527">
    <property type="entry name" value="Acetyltransf_9"/>
    <property type="match status" value="1"/>
</dbReference>
<evidence type="ECO:0000256" key="3">
    <source>
        <dbReference type="ARBA" id="ARBA00023315"/>
    </source>
</evidence>
<feature type="binding site" evidence="4">
    <location>
        <begin position="95"/>
        <end position="100"/>
    </location>
    <ligand>
        <name>acetyl-CoA</name>
        <dbReference type="ChEBI" id="CHEBI:57288"/>
    </ligand>
</feature>
<evidence type="ECO:0000313" key="6">
    <source>
        <dbReference type="EMBL" id="MBO1751629.1"/>
    </source>
</evidence>
<comment type="caution">
    <text evidence="4">Lacks conserved residue(s) required for the propagation of feature annotation.</text>
</comment>
<protein>
    <submittedName>
        <fullName evidence="6">GNAT family N-acetyltransferase</fullName>
    </submittedName>
</protein>